<evidence type="ECO:0000256" key="1">
    <source>
        <dbReference type="ARBA" id="ARBA00004477"/>
    </source>
</evidence>
<dbReference type="GO" id="GO:0016757">
    <property type="term" value="F:glycosyltransferase activity"/>
    <property type="evidence" value="ECO:0007669"/>
    <property type="project" value="UniProtKB-KW"/>
</dbReference>
<dbReference type="GO" id="GO:0005789">
    <property type="term" value="C:endoplasmic reticulum membrane"/>
    <property type="evidence" value="ECO:0007669"/>
    <property type="project" value="UniProtKB-SubCell"/>
</dbReference>
<dbReference type="UniPathway" id="UPA00378"/>
<evidence type="ECO:0000256" key="3">
    <source>
        <dbReference type="ARBA" id="ARBA00022692"/>
    </source>
</evidence>
<dbReference type="EMBL" id="GDHF01031402">
    <property type="protein sequence ID" value="JAI20912.1"/>
    <property type="molecule type" value="Transcribed_RNA"/>
</dbReference>
<dbReference type="InterPro" id="IPR013174">
    <property type="entry name" value="DPM3"/>
</dbReference>
<name>A0A0K8U2I2_BACLA</name>
<comment type="subcellular location">
    <subcellularLocation>
        <location evidence="1 7">Endoplasmic reticulum membrane</location>
        <topology evidence="1 7">Multi-pass membrane protein</topology>
    </subcellularLocation>
</comment>
<protein>
    <recommendedName>
        <fullName evidence="7">Dolichol-phosphate mannosyltransferase subunit 3</fullName>
    </recommendedName>
</protein>
<keyword evidence="4 7" id="KW-0256">Endoplasmic reticulum</keyword>
<organism evidence="8">
    <name type="scientific">Bactrocera latifrons</name>
    <name type="common">Malaysian fruit fly</name>
    <name type="synonym">Chaetodacus latifrons</name>
    <dbReference type="NCBI Taxonomy" id="174628"/>
    <lineage>
        <taxon>Eukaryota</taxon>
        <taxon>Metazoa</taxon>
        <taxon>Ecdysozoa</taxon>
        <taxon>Arthropoda</taxon>
        <taxon>Hexapoda</taxon>
        <taxon>Insecta</taxon>
        <taxon>Pterygota</taxon>
        <taxon>Neoptera</taxon>
        <taxon>Endopterygota</taxon>
        <taxon>Diptera</taxon>
        <taxon>Brachycera</taxon>
        <taxon>Muscomorpha</taxon>
        <taxon>Tephritoidea</taxon>
        <taxon>Tephritidae</taxon>
        <taxon>Bactrocera</taxon>
        <taxon>Bactrocera</taxon>
    </lineage>
</organism>
<feature type="non-terminal residue" evidence="8">
    <location>
        <position position="1"/>
    </location>
</feature>
<dbReference type="PANTHER" id="PTHR16433:SF0">
    <property type="entry name" value="DOLICHOL-PHOSPHATE MANNOSYLTRANSFERASE SUBUNIT 3"/>
    <property type="match status" value="1"/>
</dbReference>
<dbReference type="PANTHER" id="PTHR16433">
    <property type="entry name" value="DOLICHOL-PHOSPHATE MANNOSYLTRANSFERASE SUBUNIT 3"/>
    <property type="match status" value="1"/>
</dbReference>
<accession>A0A0K8U2I2</accession>
<evidence type="ECO:0000313" key="8">
    <source>
        <dbReference type="EMBL" id="JAI20912.1"/>
    </source>
</evidence>
<evidence type="ECO:0000256" key="7">
    <source>
        <dbReference type="RuleBase" id="RU365085"/>
    </source>
</evidence>
<proteinExistence type="inferred from homology"/>
<keyword evidence="8" id="KW-0328">Glycosyltransferase</keyword>
<dbReference type="Pfam" id="PF08285">
    <property type="entry name" value="DPM3"/>
    <property type="match status" value="1"/>
</dbReference>
<keyword evidence="8" id="KW-0808">Transferase</keyword>
<feature type="transmembrane region" description="Helical" evidence="7">
    <location>
        <begin position="88"/>
        <end position="109"/>
    </location>
</feature>
<dbReference type="GO" id="GO:0033185">
    <property type="term" value="C:dolichol-phosphate-mannose synthase complex"/>
    <property type="evidence" value="ECO:0007669"/>
    <property type="project" value="TreeGrafter"/>
</dbReference>
<keyword evidence="6 7" id="KW-0472">Membrane</keyword>
<keyword evidence="5 7" id="KW-1133">Transmembrane helix</keyword>
<evidence type="ECO:0000256" key="5">
    <source>
        <dbReference type="ARBA" id="ARBA00022989"/>
    </source>
</evidence>
<comment type="pathway">
    <text evidence="7">Protein modification; protein glycosylation.</text>
</comment>
<dbReference type="OrthoDB" id="2014333at2759"/>
<comment type="subunit">
    <text evidence="7">Component of the dolichol-phosphate mannose (DPM) synthase complex.</text>
</comment>
<gene>
    <name evidence="8" type="primary">DPM3</name>
    <name evidence="8" type="ORF">c0_g1_i1</name>
</gene>
<dbReference type="AlphaFoldDB" id="A0A0K8U2I2"/>
<evidence type="ECO:0000256" key="4">
    <source>
        <dbReference type="ARBA" id="ARBA00022824"/>
    </source>
</evidence>
<evidence type="ECO:0000256" key="6">
    <source>
        <dbReference type="ARBA" id="ARBA00023136"/>
    </source>
</evidence>
<comment type="function">
    <text evidence="7">Stabilizer subunit of the dolichol-phosphate mannose (DPM) synthase complex; tethers catalytic subunit to the ER.</text>
</comment>
<sequence length="144" mass="16618">TLCLSRSSRNTTTARKQLFVNVKSHASVYYLHIFNFNIPAIDKNYRQTMVMTNLQRWLLYIGLFAIPYLAIVTGILRAPVLTKWELEIQLLPLVLLVLFGAYSASVVLYRTFTFNDCPLAAKELQEQIALARKDLKEKGFIFRD</sequence>
<reference evidence="8" key="1">
    <citation type="submission" date="2015-06" db="EMBL/GenBank/DDBJ databases">
        <authorList>
            <person name="Hoefler B.C."/>
            <person name="Straight P.D."/>
        </authorList>
    </citation>
    <scope>NUCLEOTIDE SEQUENCE</scope>
</reference>
<evidence type="ECO:0000256" key="2">
    <source>
        <dbReference type="ARBA" id="ARBA00010430"/>
    </source>
</evidence>
<feature type="transmembrane region" description="Helical" evidence="7">
    <location>
        <begin position="57"/>
        <end position="76"/>
    </location>
</feature>
<keyword evidence="3 7" id="KW-0812">Transmembrane</keyword>
<comment type="similarity">
    <text evidence="2 7">Belongs to the DPM3 family.</text>
</comment>
<dbReference type="GO" id="GO:0006506">
    <property type="term" value="P:GPI anchor biosynthetic process"/>
    <property type="evidence" value="ECO:0007669"/>
    <property type="project" value="TreeGrafter"/>
</dbReference>